<dbReference type="PANTHER" id="PTHR45947">
    <property type="entry name" value="SULFOQUINOVOSYL TRANSFERASE SQD2"/>
    <property type="match status" value="1"/>
</dbReference>
<evidence type="ECO:0000259" key="1">
    <source>
        <dbReference type="Pfam" id="PF00534"/>
    </source>
</evidence>
<dbReference type="AlphaFoldDB" id="A0A9D2SD42"/>
<accession>A0A9D2SD42</accession>
<organism evidence="2 3">
    <name type="scientific">Candidatus Eisenbergiella merdigallinarum</name>
    <dbReference type="NCBI Taxonomy" id="2838552"/>
    <lineage>
        <taxon>Bacteria</taxon>
        <taxon>Bacillati</taxon>
        <taxon>Bacillota</taxon>
        <taxon>Clostridia</taxon>
        <taxon>Lachnospirales</taxon>
        <taxon>Lachnospiraceae</taxon>
        <taxon>Eisenbergiella</taxon>
    </lineage>
</organism>
<dbReference type="EMBL" id="DWXE01000028">
    <property type="protein sequence ID" value="HJB91384.1"/>
    <property type="molecule type" value="Genomic_DNA"/>
</dbReference>
<dbReference type="PANTHER" id="PTHR45947:SF13">
    <property type="entry name" value="TRANSFERASE"/>
    <property type="match status" value="1"/>
</dbReference>
<evidence type="ECO:0000313" key="2">
    <source>
        <dbReference type="EMBL" id="HJB91384.1"/>
    </source>
</evidence>
<dbReference type="InterPro" id="IPR001296">
    <property type="entry name" value="Glyco_trans_1"/>
</dbReference>
<proteinExistence type="predicted"/>
<dbReference type="Pfam" id="PF00534">
    <property type="entry name" value="Glycos_transf_1"/>
    <property type="match status" value="1"/>
</dbReference>
<feature type="domain" description="Glycosyl transferase family 1" evidence="1">
    <location>
        <begin position="246"/>
        <end position="402"/>
    </location>
</feature>
<comment type="caution">
    <text evidence="2">The sequence shown here is derived from an EMBL/GenBank/DDBJ whole genome shotgun (WGS) entry which is preliminary data.</text>
</comment>
<dbReference type="InterPro" id="IPR050194">
    <property type="entry name" value="Glycosyltransferase_grp1"/>
</dbReference>
<protein>
    <submittedName>
        <fullName evidence="2">Glycosyltransferase family 4 protein</fullName>
    </submittedName>
</protein>
<reference evidence="2" key="2">
    <citation type="submission" date="2021-04" db="EMBL/GenBank/DDBJ databases">
        <authorList>
            <person name="Gilroy R."/>
        </authorList>
    </citation>
    <scope>NUCLEOTIDE SEQUENCE</scope>
    <source>
        <strain evidence="2">USAMLcec3-2134</strain>
    </source>
</reference>
<dbReference type="GO" id="GO:0016757">
    <property type="term" value="F:glycosyltransferase activity"/>
    <property type="evidence" value="ECO:0007669"/>
    <property type="project" value="InterPro"/>
</dbReference>
<dbReference type="CDD" id="cd03801">
    <property type="entry name" value="GT4_PimA-like"/>
    <property type="match status" value="1"/>
</dbReference>
<dbReference type="Gene3D" id="3.40.50.2000">
    <property type="entry name" value="Glycogen Phosphorylase B"/>
    <property type="match status" value="1"/>
</dbReference>
<reference evidence="2" key="1">
    <citation type="journal article" date="2021" name="PeerJ">
        <title>Extensive microbial diversity within the chicken gut microbiome revealed by metagenomics and culture.</title>
        <authorList>
            <person name="Gilroy R."/>
            <person name="Ravi A."/>
            <person name="Getino M."/>
            <person name="Pursley I."/>
            <person name="Horton D.L."/>
            <person name="Alikhan N.F."/>
            <person name="Baker D."/>
            <person name="Gharbi K."/>
            <person name="Hall N."/>
            <person name="Watson M."/>
            <person name="Adriaenssens E.M."/>
            <person name="Foster-Nyarko E."/>
            <person name="Jarju S."/>
            <person name="Secka A."/>
            <person name="Antonio M."/>
            <person name="Oren A."/>
            <person name="Chaudhuri R.R."/>
            <person name="La Ragione R."/>
            <person name="Hildebrand F."/>
            <person name="Pallen M.J."/>
        </authorList>
    </citation>
    <scope>NUCLEOTIDE SEQUENCE</scope>
    <source>
        <strain evidence="2">USAMLcec3-2134</strain>
    </source>
</reference>
<dbReference type="Proteomes" id="UP000886883">
    <property type="component" value="Unassembled WGS sequence"/>
</dbReference>
<name>A0A9D2SD42_9FIRM</name>
<evidence type="ECO:0000313" key="3">
    <source>
        <dbReference type="Proteomes" id="UP000886883"/>
    </source>
</evidence>
<gene>
    <name evidence="2" type="ORF">H9763_07945</name>
</gene>
<sequence length="427" mass="48041">MRVLWVCNIMLPEIAVQLGAPYSVREGWLSGVLSRFLKEENPGISLGICFPAGGEYASMNRKLYLGEGRREVSCYGFGEDLNRPEQDDPSLGPRFGQILSDFLPDLVHIFGTEFPHAYACAKVWNRPGKTMVGIQGICGEIAREYMADLPVRVQESRTLRDVLRKDSLKQQQEKFMLRGQREEKLLRLAGHIAGRTEFDREYARRVNERAVYHELNETMRDCFYEGRWDPDACRKHRILLSQGDYPLKGFHYLLQAMQEILQDAPDAVIAVAGNSVLGVGGLKSRLKIPAYGKYLRSLIRKGKLQGRVEILGSLRAEEMKRAMLESHLFVCPSAVENSPNSVAEAQLLGVPVAASRAGGIPSVVEDRKGGLLFEKGDPRDLARAVREIFASDGLARALSESERGFAAREYDPERNYRMLMEAYREIA</sequence>
<dbReference type="SUPFAM" id="SSF53756">
    <property type="entry name" value="UDP-Glycosyltransferase/glycogen phosphorylase"/>
    <property type="match status" value="1"/>
</dbReference>